<comment type="similarity">
    <text evidence="1">Belongs to the LysR transcriptional regulatory family.</text>
</comment>
<evidence type="ECO:0000256" key="3">
    <source>
        <dbReference type="ARBA" id="ARBA00023125"/>
    </source>
</evidence>
<dbReference type="FunFam" id="3.40.190.290:FF:000001">
    <property type="entry name" value="Transcriptional regulator, LysR family"/>
    <property type="match status" value="1"/>
</dbReference>
<dbReference type="Proteomes" id="UP000001558">
    <property type="component" value="Chromosome"/>
</dbReference>
<dbReference type="HOGENOM" id="CLU_039613_16_3_6"/>
<dbReference type="STRING" id="323850.Shew_2278"/>
<dbReference type="Gene3D" id="3.40.190.290">
    <property type="match status" value="1"/>
</dbReference>
<evidence type="ECO:0000256" key="2">
    <source>
        <dbReference type="ARBA" id="ARBA00023015"/>
    </source>
</evidence>
<dbReference type="GO" id="GO:0006351">
    <property type="term" value="P:DNA-templated transcription"/>
    <property type="evidence" value="ECO:0007669"/>
    <property type="project" value="TreeGrafter"/>
</dbReference>
<keyword evidence="7" id="KW-1185">Reference proteome</keyword>
<dbReference type="InterPro" id="IPR000847">
    <property type="entry name" value="LysR_HTH_N"/>
</dbReference>
<dbReference type="Gene3D" id="1.10.10.10">
    <property type="entry name" value="Winged helix-like DNA-binding domain superfamily/Winged helix DNA-binding domain"/>
    <property type="match status" value="1"/>
</dbReference>
<dbReference type="EMBL" id="CP000606">
    <property type="protein sequence ID" value="ABO24144.1"/>
    <property type="molecule type" value="Genomic_DNA"/>
</dbReference>
<dbReference type="Pfam" id="PF03466">
    <property type="entry name" value="LysR_substrate"/>
    <property type="match status" value="1"/>
</dbReference>
<dbReference type="InterPro" id="IPR036388">
    <property type="entry name" value="WH-like_DNA-bd_sf"/>
</dbReference>
<feature type="domain" description="HTH lysR-type" evidence="5">
    <location>
        <begin position="6"/>
        <end position="61"/>
    </location>
</feature>
<dbReference type="SUPFAM" id="SSF46785">
    <property type="entry name" value="Winged helix' DNA-binding domain"/>
    <property type="match status" value="1"/>
</dbReference>
<dbReference type="FunFam" id="1.10.10.10:FF:000001">
    <property type="entry name" value="LysR family transcriptional regulator"/>
    <property type="match status" value="1"/>
</dbReference>
<dbReference type="eggNOG" id="COG0583">
    <property type="taxonomic scope" value="Bacteria"/>
</dbReference>
<sequence>MALDRIDTMKAFTAVVQEGSFTKAADRLGLSSQLVSKYVSQLEEHLKVRLLNRTTRRVNVTEAGRAYFERCQQVLIDIEEMDNALTNLSETASGLLKVSAPMSFGIHHLPSALVQFQQQHPDVRLDITLTDKKVDLLEDGVDVALRIGQLTSSSLIAKKLTPIKLVVCASPEYLAERGEPKTPADLIHHNYLHFSYSDLGAAFGRFGEHFSALKIPSDLACNNGDMLVEAAIAGRGIVVQPTFLVSKALRSGKLKAILTDYTPEPFGLYAVYVHRKFLASKVRCFVDALSQYYGKTPYWDALDD</sequence>
<reference evidence="6 7" key="1">
    <citation type="submission" date="2007-03" db="EMBL/GenBank/DDBJ databases">
        <title>Complete sequence of Shewanella loihica PV-4.</title>
        <authorList>
            <consortium name="US DOE Joint Genome Institute"/>
            <person name="Copeland A."/>
            <person name="Lucas S."/>
            <person name="Lapidus A."/>
            <person name="Barry K."/>
            <person name="Detter J.C."/>
            <person name="Glavina del Rio T."/>
            <person name="Hammon N."/>
            <person name="Israni S."/>
            <person name="Dalin E."/>
            <person name="Tice H."/>
            <person name="Pitluck S."/>
            <person name="Chain P."/>
            <person name="Malfatti S."/>
            <person name="Shin M."/>
            <person name="Vergez L."/>
            <person name="Schmutz J."/>
            <person name="Larimer F."/>
            <person name="Land M."/>
            <person name="Hauser L."/>
            <person name="Kyrpides N."/>
            <person name="Mikhailova N."/>
            <person name="Romine M.F."/>
            <person name="Serres G."/>
            <person name="Fredrickson J."/>
            <person name="Tiedje J."/>
            <person name="Richardson P."/>
        </authorList>
    </citation>
    <scope>NUCLEOTIDE SEQUENCE [LARGE SCALE GENOMIC DNA]</scope>
    <source>
        <strain evidence="7">ATCC BAA-1088 / PV-4</strain>
    </source>
</reference>
<dbReference type="GO" id="GO:0043565">
    <property type="term" value="F:sequence-specific DNA binding"/>
    <property type="evidence" value="ECO:0007669"/>
    <property type="project" value="TreeGrafter"/>
</dbReference>
<dbReference type="PANTHER" id="PTHR30537">
    <property type="entry name" value="HTH-TYPE TRANSCRIPTIONAL REGULATOR"/>
    <property type="match status" value="1"/>
</dbReference>
<dbReference type="CDD" id="cd08422">
    <property type="entry name" value="PBP2_CrgA_like"/>
    <property type="match status" value="1"/>
</dbReference>
<accession>A3QF96</accession>
<organism evidence="6 7">
    <name type="scientific">Shewanella loihica (strain ATCC BAA-1088 / PV-4)</name>
    <dbReference type="NCBI Taxonomy" id="323850"/>
    <lineage>
        <taxon>Bacteria</taxon>
        <taxon>Pseudomonadati</taxon>
        <taxon>Pseudomonadota</taxon>
        <taxon>Gammaproteobacteria</taxon>
        <taxon>Alteromonadales</taxon>
        <taxon>Shewanellaceae</taxon>
        <taxon>Shewanella</taxon>
    </lineage>
</organism>
<evidence type="ECO:0000313" key="6">
    <source>
        <dbReference type="EMBL" id="ABO24144.1"/>
    </source>
</evidence>
<dbReference type="AlphaFoldDB" id="A3QF96"/>
<keyword evidence="4" id="KW-0804">Transcription</keyword>
<dbReference type="InterPro" id="IPR058163">
    <property type="entry name" value="LysR-type_TF_proteobact-type"/>
</dbReference>
<keyword evidence="3" id="KW-0238">DNA-binding</keyword>
<dbReference type="GO" id="GO:0003700">
    <property type="term" value="F:DNA-binding transcription factor activity"/>
    <property type="evidence" value="ECO:0007669"/>
    <property type="project" value="InterPro"/>
</dbReference>
<dbReference type="InterPro" id="IPR005119">
    <property type="entry name" value="LysR_subst-bd"/>
</dbReference>
<evidence type="ECO:0000256" key="1">
    <source>
        <dbReference type="ARBA" id="ARBA00009437"/>
    </source>
</evidence>
<dbReference type="InterPro" id="IPR036390">
    <property type="entry name" value="WH_DNA-bd_sf"/>
</dbReference>
<name>A3QF96_SHELP</name>
<evidence type="ECO:0000259" key="5">
    <source>
        <dbReference type="PROSITE" id="PS50931"/>
    </source>
</evidence>
<gene>
    <name evidence="6" type="ordered locus">Shew_2278</name>
</gene>
<protein>
    <submittedName>
        <fullName evidence="6">Transcriptional regulator, LysR family</fullName>
    </submittedName>
</protein>
<dbReference type="Pfam" id="PF00126">
    <property type="entry name" value="HTH_1"/>
    <property type="match status" value="1"/>
</dbReference>
<dbReference type="PROSITE" id="PS50931">
    <property type="entry name" value="HTH_LYSR"/>
    <property type="match status" value="1"/>
</dbReference>
<dbReference type="SUPFAM" id="SSF53850">
    <property type="entry name" value="Periplasmic binding protein-like II"/>
    <property type="match status" value="1"/>
</dbReference>
<evidence type="ECO:0000256" key="4">
    <source>
        <dbReference type="ARBA" id="ARBA00023163"/>
    </source>
</evidence>
<proteinExistence type="inferred from homology"/>
<evidence type="ECO:0000313" key="7">
    <source>
        <dbReference type="Proteomes" id="UP000001558"/>
    </source>
</evidence>
<dbReference type="PANTHER" id="PTHR30537:SF5">
    <property type="entry name" value="HTH-TYPE TRANSCRIPTIONAL ACTIVATOR TTDR-RELATED"/>
    <property type="match status" value="1"/>
</dbReference>
<dbReference type="KEGG" id="slo:Shew_2278"/>
<keyword evidence="2" id="KW-0805">Transcription regulation</keyword>